<protein>
    <recommendedName>
        <fullName evidence="2">CBM21 domain-containing protein</fullName>
    </recommendedName>
</protein>
<dbReference type="InterPro" id="IPR050782">
    <property type="entry name" value="PP1_regulatory_subunit_3"/>
</dbReference>
<gene>
    <name evidence="3" type="primary">KNAG0M00990</name>
    <name evidence="3" type="ordered locus">KNAG_0M00990</name>
</gene>
<sequence length="558" mass="62537">MLSTARKSSLKSESMVNGAVCSKRKNVRFDLHTTTIKRFDSKDEPIAISTENSPIVSPILGPWHDAACDVDQMESCWFNDLSILPRLVDRNFIQSSHSHNDLEPADLDLDAASEGGAHLRENVCVGKWDLTECNSHRLVFPPTVDDGALNSVMADFLNGQDIKVSDIKQVNENQVLGELIVNNIMFEKSVEVKFSFNNWTNIHYISSSFVKSITSKYDQFKFEINLNRYKFFLQLKDLLNNKITIDLCCQYDVNGETYYDNNDYQNYTLTLVKQPEHTPRTVTARERLHVPSYTRGTVFSHSRTFSDDTDYFNRSPLKHLFHNDTCELIKKPATVNEVLNVDLDHEYAMRNAQILQNSLEERSMSSASDSSLASTTSSSTSLHSFKSDNLEATQSGRLPLGSISSSSSSAGSLTSDGSEELNFTKDYYQPQLSIAKDDPVFFNPTSFSYANPIFDNSSGTPYDEETESIATDTTFKNKSGSAESNRPMSPIARVSTDNSTDTLMLNSPNNSTASKTNDLRNMDYETLLHSYCFYTPPKLNGTTAASNIVPSSPSQRFF</sequence>
<proteinExistence type="predicted"/>
<dbReference type="Pfam" id="PF03370">
    <property type="entry name" value="CBM_21"/>
    <property type="match status" value="1"/>
</dbReference>
<dbReference type="OrthoDB" id="1881at2759"/>
<dbReference type="STRING" id="1071383.J7S417"/>
<dbReference type="InterPro" id="IPR038175">
    <property type="entry name" value="CBM21_dom_sf"/>
</dbReference>
<dbReference type="PANTHER" id="PTHR12307">
    <property type="entry name" value="PROTEIN PHOSPHATASE 1 REGULATORY SUBUNIT"/>
    <property type="match status" value="1"/>
</dbReference>
<dbReference type="GeneID" id="34528732"/>
<dbReference type="GO" id="GO:2001069">
    <property type="term" value="F:glycogen binding"/>
    <property type="evidence" value="ECO:0007669"/>
    <property type="project" value="TreeGrafter"/>
</dbReference>
<evidence type="ECO:0000313" key="4">
    <source>
        <dbReference type="Proteomes" id="UP000006310"/>
    </source>
</evidence>
<feature type="region of interest" description="Disordered" evidence="1">
    <location>
        <begin position="360"/>
        <end position="418"/>
    </location>
</feature>
<dbReference type="eggNOG" id="KOG3986">
    <property type="taxonomic scope" value="Eukaryota"/>
</dbReference>
<dbReference type="Proteomes" id="UP000006310">
    <property type="component" value="Chromosome 13"/>
</dbReference>
<reference evidence="4" key="2">
    <citation type="submission" date="2012-08" db="EMBL/GenBank/DDBJ databases">
        <title>Genome sequence of Kazachstania naganishii.</title>
        <authorList>
            <person name="Gordon J.L."/>
            <person name="Armisen D."/>
            <person name="Proux-Wera E."/>
            <person name="OhEigeartaigh S.S."/>
            <person name="Byrne K.P."/>
            <person name="Wolfe K.H."/>
        </authorList>
    </citation>
    <scope>NUCLEOTIDE SEQUENCE [LARGE SCALE GENOMIC DNA]</scope>
    <source>
        <strain evidence="4">ATCC MYA-139 / BCRC 22969 / CBS 8797 / CCRC 22969 / KCTC 17520 / NBRC 10181 / NCYC 3082</strain>
    </source>
</reference>
<dbReference type="PROSITE" id="PS51159">
    <property type="entry name" value="CBM21"/>
    <property type="match status" value="1"/>
</dbReference>
<evidence type="ECO:0000313" key="3">
    <source>
        <dbReference type="EMBL" id="CCK72952.1"/>
    </source>
</evidence>
<evidence type="ECO:0000259" key="2">
    <source>
        <dbReference type="PROSITE" id="PS51159"/>
    </source>
</evidence>
<feature type="domain" description="CBM21" evidence="2">
    <location>
        <begin position="154"/>
        <end position="270"/>
    </location>
</feature>
<dbReference type="Gene3D" id="2.60.40.2440">
    <property type="entry name" value="Carbohydrate binding type-21 domain"/>
    <property type="match status" value="1"/>
</dbReference>
<dbReference type="KEGG" id="kng:KNAG_0M00990"/>
<dbReference type="PANTHER" id="PTHR12307:SF51">
    <property type="entry name" value="SERINE_THREONINE-PROTEIN PHOSPHATASE 1 REGULATORY SUBUNIT GAC1-RELATED"/>
    <property type="match status" value="1"/>
</dbReference>
<dbReference type="InterPro" id="IPR005036">
    <property type="entry name" value="CBM21_dom"/>
</dbReference>
<dbReference type="GO" id="GO:0005979">
    <property type="term" value="P:regulation of glycogen biosynthetic process"/>
    <property type="evidence" value="ECO:0007669"/>
    <property type="project" value="TreeGrafter"/>
</dbReference>
<evidence type="ECO:0000256" key="1">
    <source>
        <dbReference type="SAM" id="MobiDB-lite"/>
    </source>
</evidence>
<reference evidence="3 4" key="1">
    <citation type="journal article" date="2011" name="Proc. Natl. Acad. Sci. U.S.A.">
        <title>Evolutionary erosion of yeast sex chromosomes by mating-type switching accidents.</title>
        <authorList>
            <person name="Gordon J.L."/>
            <person name="Armisen D."/>
            <person name="Proux-Wera E."/>
            <person name="Oheigeartaigh S.S."/>
            <person name="Byrne K.P."/>
            <person name="Wolfe K.H."/>
        </authorList>
    </citation>
    <scope>NUCLEOTIDE SEQUENCE [LARGE SCALE GENOMIC DNA]</scope>
    <source>
        <strain evidence="4">ATCC MYA-139 / BCRC 22969 / CBS 8797 / CCRC 22969 / KCTC 17520 / NBRC 10181 / NCYC 3082</strain>
    </source>
</reference>
<keyword evidence="4" id="KW-1185">Reference proteome</keyword>
<feature type="compositionally biased region" description="Low complexity" evidence="1">
    <location>
        <begin position="395"/>
        <end position="416"/>
    </location>
</feature>
<dbReference type="HOGENOM" id="CLU_588003_0_0_1"/>
<dbReference type="AlphaFoldDB" id="J7S417"/>
<dbReference type="GO" id="GO:0000164">
    <property type="term" value="C:protein phosphatase type 1 complex"/>
    <property type="evidence" value="ECO:0007669"/>
    <property type="project" value="TreeGrafter"/>
</dbReference>
<dbReference type="GO" id="GO:0008157">
    <property type="term" value="F:protein phosphatase 1 binding"/>
    <property type="evidence" value="ECO:0007669"/>
    <property type="project" value="TreeGrafter"/>
</dbReference>
<name>J7S417_HUIN7</name>
<dbReference type="EMBL" id="HE978326">
    <property type="protein sequence ID" value="CCK72952.1"/>
    <property type="molecule type" value="Genomic_DNA"/>
</dbReference>
<dbReference type="RefSeq" id="XP_022467196.1">
    <property type="nucleotide sequence ID" value="XM_022610951.1"/>
</dbReference>
<accession>J7S417</accession>
<feature type="compositionally biased region" description="Low complexity" evidence="1">
    <location>
        <begin position="364"/>
        <end position="384"/>
    </location>
</feature>
<organism evidence="3 4">
    <name type="scientific">Huiozyma naganishii (strain ATCC MYA-139 / BCRC 22969 / CBS 8797 / KCTC 17520 / NBRC 10181 / NCYC 3082 / Yp74L-3)</name>
    <name type="common">Yeast</name>
    <name type="synonym">Kazachstania naganishii</name>
    <dbReference type="NCBI Taxonomy" id="1071383"/>
    <lineage>
        <taxon>Eukaryota</taxon>
        <taxon>Fungi</taxon>
        <taxon>Dikarya</taxon>
        <taxon>Ascomycota</taxon>
        <taxon>Saccharomycotina</taxon>
        <taxon>Saccharomycetes</taxon>
        <taxon>Saccharomycetales</taxon>
        <taxon>Saccharomycetaceae</taxon>
        <taxon>Huiozyma</taxon>
    </lineage>
</organism>